<dbReference type="InterPro" id="IPR000873">
    <property type="entry name" value="AMP-dep_synth/lig_dom"/>
</dbReference>
<dbReference type="AlphaFoldDB" id="A0A3A8JKB6"/>
<dbReference type="PANTHER" id="PTHR45527">
    <property type="entry name" value="NONRIBOSOMAL PEPTIDE SYNTHETASE"/>
    <property type="match status" value="1"/>
</dbReference>
<protein>
    <submittedName>
        <fullName evidence="3">Non-ribosomal peptide synthetase</fullName>
    </submittedName>
</protein>
<dbReference type="SUPFAM" id="SSF56801">
    <property type="entry name" value="Acetyl-CoA synthetase-like"/>
    <property type="match status" value="1"/>
</dbReference>
<dbReference type="FunFam" id="3.40.50.980:FF:000001">
    <property type="entry name" value="Non-ribosomal peptide synthetase"/>
    <property type="match status" value="1"/>
</dbReference>
<dbReference type="Gene3D" id="3.40.50.980">
    <property type="match status" value="2"/>
</dbReference>
<gene>
    <name evidence="3" type="ORF">D7X32_44500</name>
</gene>
<reference evidence="4" key="1">
    <citation type="submission" date="2018-09" db="EMBL/GenBank/DDBJ databases">
        <authorList>
            <person name="Livingstone P.G."/>
            <person name="Whitworth D.E."/>
        </authorList>
    </citation>
    <scope>NUCLEOTIDE SEQUENCE [LARGE SCALE GENOMIC DNA]</scope>
    <source>
        <strain evidence="4">CA043D</strain>
    </source>
</reference>
<dbReference type="InterPro" id="IPR020845">
    <property type="entry name" value="AMP-binding_CS"/>
</dbReference>
<dbReference type="PANTHER" id="PTHR45527:SF1">
    <property type="entry name" value="FATTY ACID SYNTHASE"/>
    <property type="match status" value="1"/>
</dbReference>
<dbReference type="PROSITE" id="PS00455">
    <property type="entry name" value="AMP_BINDING"/>
    <property type="match status" value="1"/>
</dbReference>
<feature type="non-terminal residue" evidence="3">
    <location>
        <position position="315"/>
    </location>
</feature>
<accession>A0A3A8JKB6</accession>
<dbReference type="Pfam" id="PF00501">
    <property type="entry name" value="AMP-binding"/>
    <property type="match status" value="1"/>
</dbReference>
<dbReference type="SUPFAM" id="SSF52777">
    <property type="entry name" value="CoA-dependent acyltransferases"/>
    <property type="match status" value="1"/>
</dbReference>
<evidence type="ECO:0000259" key="2">
    <source>
        <dbReference type="Pfam" id="PF00668"/>
    </source>
</evidence>
<keyword evidence="4" id="KW-1185">Reference proteome</keyword>
<dbReference type="GO" id="GO:0044550">
    <property type="term" value="P:secondary metabolite biosynthetic process"/>
    <property type="evidence" value="ECO:0007669"/>
    <property type="project" value="TreeGrafter"/>
</dbReference>
<feature type="domain" description="Condensation" evidence="2">
    <location>
        <begin position="5"/>
        <end position="74"/>
    </location>
</feature>
<dbReference type="OrthoDB" id="9154499at2"/>
<dbReference type="Pfam" id="PF00668">
    <property type="entry name" value="Condensation"/>
    <property type="match status" value="1"/>
</dbReference>
<evidence type="ECO:0000313" key="4">
    <source>
        <dbReference type="Proteomes" id="UP000268313"/>
    </source>
</evidence>
<evidence type="ECO:0000259" key="1">
    <source>
        <dbReference type="Pfam" id="PF00501"/>
    </source>
</evidence>
<proteinExistence type="predicted"/>
<dbReference type="Gene3D" id="3.30.559.30">
    <property type="entry name" value="Nonribosomal peptide synthetase, condensation domain"/>
    <property type="match status" value="1"/>
</dbReference>
<dbReference type="EMBL" id="RAWE01000466">
    <property type="protein sequence ID" value="RKG92270.1"/>
    <property type="molecule type" value="Genomic_DNA"/>
</dbReference>
<name>A0A3A8JKB6_9BACT</name>
<organism evidence="3 4">
    <name type="scientific">Corallococcus carmarthensis</name>
    <dbReference type="NCBI Taxonomy" id="2316728"/>
    <lineage>
        <taxon>Bacteria</taxon>
        <taxon>Pseudomonadati</taxon>
        <taxon>Myxococcota</taxon>
        <taxon>Myxococcia</taxon>
        <taxon>Myxococcales</taxon>
        <taxon>Cystobacterineae</taxon>
        <taxon>Myxococcaceae</taxon>
        <taxon>Corallococcus</taxon>
    </lineage>
</organism>
<dbReference type="InterPro" id="IPR020459">
    <property type="entry name" value="AMP-binding"/>
</dbReference>
<comment type="caution">
    <text evidence="3">The sequence shown here is derived from an EMBL/GenBank/DDBJ whole genome shotgun (WGS) entry which is preliminary data.</text>
</comment>
<dbReference type="GO" id="GO:0003824">
    <property type="term" value="F:catalytic activity"/>
    <property type="evidence" value="ECO:0007669"/>
    <property type="project" value="InterPro"/>
</dbReference>
<dbReference type="GO" id="GO:0005829">
    <property type="term" value="C:cytosol"/>
    <property type="evidence" value="ECO:0007669"/>
    <property type="project" value="TreeGrafter"/>
</dbReference>
<dbReference type="Proteomes" id="UP000268313">
    <property type="component" value="Unassembled WGS sequence"/>
</dbReference>
<dbReference type="GO" id="GO:0043041">
    <property type="term" value="P:amino acid activation for nonribosomal peptide biosynthetic process"/>
    <property type="evidence" value="ECO:0007669"/>
    <property type="project" value="TreeGrafter"/>
</dbReference>
<feature type="domain" description="AMP-dependent synthetase/ligase" evidence="1">
    <location>
        <begin position="95"/>
        <end position="313"/>
    </location>
</feature>
<dbReference type="GO" id="GO:0031177">
    <property type="term" value="F:phosphopantetheine binding"/>
    <property type="evidence" value="ECO:0007669"/>
    <property type="project" value="TreeGrafter"/>
</dbReference>
<feature type="non-terminal residue" evidence="3">
    <location>
        <position position="1"/>
    </location>
</feature>
<evidence type="ECO:0000313" key="3">
    <source>
        <dbReference type="EMBL" id="RKG92270.1"/>
    </source>
</evidence>
<dbReference type="InterPro" id="IPR001242">
    <property type="entry name" value="Condensation_dom"/>
</dbReference>
<sequence>LEGNSSRFDLALTLFEVPQGLTGFLEYSSDLFDAASVQRLMGHFGVLLASLAAQPDARVSALEMLTVAERQQLLLEWNETDVAFPRDTCIHHVVAEQARRAPDAVAVRMGARSVTYASLDAWAHGLAVQLHAAGVSRGDRIAILAERSPELLAGLLAILKVGAAYVPIAPGVPPERLAFMVEDCGASVLLTQHHLRDSLPVLSARILSLQAEAEATRQPLPAASVGPEDLAYVIYTSGSTGRPKGVAVHHRALMNLVSWHQRTYSLSPHDSTALTAGVAFDASTWEVWPSLASGACLVVPPDAARAEPAQLLQWM</sequence>
<dbReference type="RefSeq" id="WP_147450538.1">
    <property type="nucleotide sequence ID" value="NZ_RAWE01000466.1"/>
</dbReference>
<dbReference type="PRINTS" id="PR00154">
    <property type="entry name" value="AMPBINDING"/>
</dbReference>